<proteinExistence type="predicted"/>
<dbReference type="InterPro" id="IPR027417">
    <property type="entry name" value="P-loop_NTPase"/>
</dbReference>
<dbReference type="EMBL" id="HBFX01056808">
    <property type="protein sequence ID" value="CAD8983177.1"/>
    <property type="molecule type" value="Transcribed_RNA"/>
</dbReference>
<gene>
    <name evidence="1" type="ORF">HAND00432_LOCUS34187</name>
</gene>
<organism evidence="1">
    <name type="scientific">Hemiselmis andersenii</name>
    <name type="common">Cryptophyte alga</name>
    <dbReference type="NCBI Taxonomy" id="464988"/>
    <lineage>
        <taxon>Eukaryota</taxon>
        <taxon>Cryptophyceae</taxon>
        <taxon>Cryptomonadales</taxon>
        <taxon>Hemiselmidaceae</taxon>
        <taxon>Hemiselmis</taxon>
    </lineage>
</organism>
<accession>A0A6U5C3U0</accession>
<dbReference type="Gene3D" id="3.40.50.300">
    <property type="entry name" value="P-loop containing nucleotide triphosphate hydrolases"/>
    <property type="match status" value="1"/>
</dbReference>
<dbReference type="PANTHER" id="PTHR13696:SF52">
    <property type="entry name" value="PARA FAMILY PROTEIN CT_582"/>
    <property type="match status" value="1"/>
</dbReference>
<dbReference type="InterPro" id="IPR050678">
    <property type="entry name" value="DNA_Partitioning_ATPase"/>
</dbReference>
<sequence length="396" mass="42440">MIGRSEREICATFLLGLTLASLVWSGAAVLSSAHIFSNHKGGCGKTTILFHCAGEYAARHSDEKVLVIDSTLRGDLSELLLGGDKQASGKQAVQAVTPFVSTSRLFMLAASASAAHQEHGGARRNTISAKVGKLFGAKDGATPEVMDLAKNVVRCSEFNSKMPDNVYLCPGGSGPQTVYPRQQRIEVADALRKALESSTETWKVFVDSDGDQGFSDYTKIGHALCDRVVIPLKTNVNDFSNRCVPMLEELYNLRVEGEANSRVQLIVWNEVDVQKNAASAVSGLITPSKAAQGVIEMLNSLVAEVASTYPDLFYNAPPEERAQVSEFCGASTMCMRDFGVTGMAASEHGICFCRLKGGKLEGGRLTYDISSESLGSASTNIAELADRLNDAPWGKN</sequence>
<protein>
    <recommendedName>
        <fullName evidence="2">AAA domain-containing protein</fullName>
    </recommendedName>
</protein>
<dbReference type="SUPFAM" id="SSF52540">
    <property type="entry name" value="P-loop containing nucleoside triphosphate hydrolases"/>
    <property type="match status" value="1"/>
</dbReference>
<evidence type="ECO:0008006" key="2">
    <source>
        <dbReference type="Google" id="ProtNLM"/>
    </source>
</evidence>
<name>A0A6U5C3U0_HEMAN</name>
<dbReference type="PANTHER" id="PTHR13696">
    <property type="entry name" value="P-LOOP CONTAINING NUCLEOSIDE TRIPHOSPHATE HYDROLASE"/>
    <property type="match status" value="1"/>
</dbReference>
<evidence type="ECO:0000313" key="1">
    <source>
        <dbReference type="EMBL" id="CAD8983177.1"/>
    </source>
</evidence>
<reference evidence="1" key="1">
    <citation type="submission" date="2021-01" db="EMBL/GenBank/DDBJ databases">
        <authorList>
            <person name="Corre E."/>
            <person name="Pelletier E."/>
            <person name="Niang G."/>
            <person name="Scheremetjew M."/>
            <person name="Finn R."/>
            <person name="Kale V."/>
            <person name="Holt S."/>
            <person name="Cochrane G."/>
            <person name="Meng A."/>
            <person name="Brown T."/>
            <person name="Cohen L."/>
        </authorList>
    </citation>
    <scope>NUCLEOTIDE SEQUENCE</scope>
    <source>
        <strain evidence="1">CCMP644</strain>
    </source>
</reference>
<dbReference type="AlphaFoldDB" id="A0A6U5C3U0"/>